<comment type="caution">
    <text evidence="2">The sequence shown here is derived from an EMBL/GenBank/DDBJ whole genome shotgun (WGS) entry which is preliminary data.</text>
</comment>
<dbReference type="InterPro" id="IPR009702">
    <property type="entry name" value="DUF1284"/>
</dbReference>
<dbReference type="RefSeq" id="WP_075613006.1">
    <property type="nucleotide sequence ID" value="NZ_JACIED010000002.1"/>
</dbReference>
<reference evidence="2 3" key="1">
    <citation type="submission" date="2016-09" db="EMBL/GenBank/DDBJ databases">
        <title>Rhizobium oryziradicis sp. nov., isolated from the root of rice.</title>
        <authorList>
            <person name="Zhao J."/>
            <person name="Zhang X."/>
        </authorList>
    </citation>
    <scope>NUCLEOTIDE SEQUENCE [LARGE SCALE GENOMIC DNA]</scope>
    <source>
        <strain evidence="2 3">14971</strain>
    </source>
</reference>
<keyword evidence="3" id="KW-1185">Reference proteome</keyword>
<gene>
    <name evidence="2" type="ORF">BJF91_23440</name>
    <name evidence="1" type="ORF">GGQ71_001345</name>
</gene>
<dbReference type="EMBL" id="JACIED010000002">
    <property type="protein sequence ID" value="MBB4007082.1"/>
    <property type="molecule type" value="Genomic_DNA"/>
</dbReference>
<evidence type="ECO:0000313" key="2">
    <source>
        <dbReference type="EMBL" id="OLP51876.1"/>
    </source>
</evidence>
<dbReference type="OrthoDB" id="6195504at2"/>
<dbReference type="EMBL" id="MKIN01000018">
    <property type="protein sequence ID" value="OLP51876.1"/>
    <property type="molecule type" value="Genomic_DNA"/>
</dbReference>
<sequence length="147" mass="15683">MTIRLRGHHLLCMLTFVGKGYTADFTAKYRLIAARLSDGEAIEIVDGPDDICQPLLTEPTAHCRQDSVLERDAKALAAVSALLARPVATGTVIVPDAAFLEQMRAAFASGVVRDACVACEWVPLCDKIAADGYGGVLVQPAKQAPYP</sequence>
<dbReference type="STRING" id="887144.BJF91_23440"/>
<proteinExistence type="predicted"/>
<evidence type="ECO:0000313" key="1">
    <source>
        <dbReference type="EMBL" id="MBB4007082.1"/>
    </source>
</evidence>
<evidence type="ECO:0000313" key="4">
    <source>
        <dbReference type="Proteomes" id="UP000544107"/>
    </source>
</evidence>
<dbReference type="Pfam" id="PF06935">
    <property type="entry name" value="DUF1284"/>
    <property type="match status" value="1"/>
</dbReference>
<dbReference type="AlphaFoldDB" id="A0A1Q9AAI5"/>
<organism evidence="2 3">
    <name type="scientific">Allorhizobium taibaishanense</name>
    <dbReference type="NCBI Taxonomy" id="887144"/>
    <lineage>
        <taxon>Bacteria</taxon>
        <taxon>Pseudomonadati</taxon>
        <taxon>Pseudomonadota</taxon>
        <taxon>Alphaproteobacteria</taxon>
        <taxon>Hyphomicrobiales</taxon>
        <taxon>Rhizobiaceae</taxon>
        <taxon>Rhizobium/Agrobacterium group</taxon>
        <taxon>Allorhizobium</taxon>
    </lineage>
</organism>
<accession>A0A1Q9AAI5</accession>
<evidence type="ECO:0000313" key="3">
    <source>
        <dbReference type="Proteomes" id="UP000185598"/>
    </source>
</evidence>
<dbReference type="Proteomes" id="UP000544107">
    <property type="component" value="Unassembled WGS sequence"/>
</dbReference>
<dbReference type="Proteomes" id="UP000185598">
    <property type="component" value="Unassembled WGS sequence"/>
</dbReference>
<name>A0A1Q9AAI5_9HYPH</name>
<protein>
    <submittedName>
        <fullName evidence="2">2Fe-2S ferredoxin</fullName>
    </submittedName>
</protein>
<reference evidence="1 4" key="2">
    <citation type="submission" date="2020-08" db="EMBL/GenBank/DDBJ databases">
        <title>Genomic Encyclopedia of Type Strains, Phase IV (KMG-IV): sequencing the most valuable type-strain genomes for metagenomic binning, comparative biology and taxonomic classification.</title>
        <authorList>
            <person name="Goeker M."/>
        </authorList>
    </citation>
    <scope>NUCLEOTIDE SEQUENCE [LARGE SCALE GENOMIC DNA]</scope>
    <source>
        <strain evidence="1 4">DSM 100021</strain>
    </source>
</reference>